<evidence type="ECO:0000313" key="5">
    <source>
        <dbReference type="Proteomes" id="UP001371218"/>
    </source>
</evidence>
<dbReference type="RefSeq" id="WP_341426700.1">
    <property type="nucleotide sequence ID" value="NZ_JBBUTG010000009.1"/>
</dbReference>
<evidence type="ECO:0000256" key="3">
    <source>
        <dbReference type="SAM" id="SignalP"/>
    </source>
</evidence>
<accession>A0ABU9BQQ2</accession>
<organism evidence="4 5">
    <name type="scientific">Ideonella lacteola</name>
    <dbReference type="NCBI Taxonomy" id="2984193"/>
    <lineage>
        <taxon>Bacteria</taxon>
        <taxon>Pseudomonadati</taxon>
        <taxon>Pseudomonadota</taxon>
        <taxon>Betaproteobacteria</taxon>
        <taxon>Burkholderiales</taxon>
        <taxon>Sphaerotilaceae</taxon>
        <taxon>Ideonella</taxon>
    </lineage>
</organism>
<evidence type="ECO:0000313" key="4">
    <source>
        <dbReference type="EMBL" id="MEK8032289.1"/>
    </source>
</evidence>
<evidence type="ECO:0000256" key="2">
    <source>
        <dbReference type="SAM" id="MobiDB-lite"/>
    </source>
</evidence>
<dbReference type="EMBL" id="JBBUTG010000009">
    <property type="protein sequence ID" value="MEK8032289.1"/>
    <property type="molecule type" value="Genomic_DNA"/>
</dbReference>
<feature type="coiled-coil region" evidence="1">
    <location>
        <begin position="57"/>
        <end position="123"/>
    </location>
</feature>
<feature type="region of interest" description="Disordered" evidence="2">
    <location>
        <begin position="154"/>
        <end position="177"/>
    </location>
</feature>
<dbReference type="Proteomes" id="UP001371218">
    <property type="component" value="Unassembled WGS sequence"/>
</dbReference>
<protein>
    <submittedName>
        <fullName evidence="4">Uncharacterized protein</fullName>
    </submittedName>
</protein>
<evidence type="ECO:0000256" key="1">
    <source>
        <dbReference type="SAM" id="Coils"/>
    </source>
</evidence>
<feature type="chain" id="PRO_5045688049" evidence="3">
    <location>
        <begin position="29"/>
        <end position="177"/>
    </location>
</feature>
<keyword evidence="3" id="KW-0732">Signal</keyword>
<gene>
    <name evidence="4" type="ORF">AACH06_15780</name>
</gene>
<feature type="signal peptide" evidence="3">
    <location>
        <begin position="1"/>
        <end position="28"/>
    </location>
</feature>
<sequence length="177" mass="18938">MANTLRRPPTLASLAACLLIGLALPAFGAEVSPGDGARSREAYRACLDEEAALRAKRNAIHKDLQRHNAELKALQAEIDAHVATQDQALEAGGEAIRSYNAKLTALNDRASDMNRRGDELERSQADFNARTQAARGQCGNLSVGGKDRAAVFNERAAEAGSAPRPAQTLKLNQDPPR</sequence>
<comment type="caution">
    <text evidence="4">The sequence shown here is derived from an EMBL/GenBank/DDBJ whole genome shotgun (WGS) entry which is preliminary data.</text>
</comment>
<keyword evidence="5" id="KW-1185">Reference proteome</keyword>
<proteinExistence type="predicted"/>
<reference evidence="4 5" key="1">
    <citation type="submission" date="2024-04" db="EMBL/GenBank/DDBJ databases">
        <title>Novel species of the genus Ideonella isolated from streams.</title>
        <authorList>
            <person name="Lu H."/>
        </authorList>
    </citation>
    <scope>NUCLEOTIDE SEQUENCE [LARGE SCALE GENOMIC DNA]</scope>
    <source>
        <strain evidence="4 5">DXS29W</strain>
    </source>
</reference>
<name>A0ABU9BQQ2_9BURK</name>
<keyword evidence="1" id="KW-0175">Coiled coil</keyword>